<evidence type="ECO:0000256" key="3">
    <source>
        <dbReference type="ARBA" id="ARBA00022487"/>
    </source>
</evidence>
<dbReference type="GO" id="GO:0006581">
    <property type="term" value="P:acetylcholine catabolic process"/>
    <property type="evidence" value="ECO:0007669"/>
    <property type="project" value="TreeGrafter"/>
</dbReference>
<dbReference type="InterPro" id="IPR000997">
    <property type="entry name" value="Cholinesterase"/>
</dbReference>
<dbReference type="PRINTS" id="PR00878">
    <property type="entry name" value="CHOLNESTRASE"/>
</dbReference>
<proteinExistence type="inferred from homology"/>
<dbReference type="RefSeq" id="XP_019634821.1">
    <property type="nucleotide sequence ID" value="XM_019779262.1"/>
</dbReference>
<feature type="chain" id="PRO_5044518711" description="Carboxylic ester hydrolase" evidence="9">
    <location>
        <begin position="22"/>
        <end position="599"/>
    </location>
</feature>
<dbReference type="Gene3D" id="3.40.50.1820">
    <property type="entry name" value="alpha/beta hydrolase"/>
    <property type="match status" value="1"/>
</dbReference>
<feature type="signal peptide" evidence="9">
    <location>
        <begin position="1"/>
        <end position="21"/>
    </location>
</feature>
<dbReference type="GO" id="GO:0019695">
    <property type="term" value="P:choline metabolic process"/>
    <property type="evidence" value="ECO:0007669"/>
    <property type="project" value="TreeGrafter"/>
</dbReference>
<evidence type="ECO:0000313" key="15">
    <source>
        <dbReference type="RefSeq" id="XP_019634822.1"/>
    </source>
</evidence>
<evidence type="ECO:0000259" key="11">
    <source>
        <dbReference type="Pfam" id="PF08674"/>
    </source>
</evidence>
<evidence type="ECO:0000313" key="12">
    <source>
        <dbReference type="Proteomes" id="UP000515135"/>
    </source>
</evidence>
<feature type="active site" description="Charge relay system" evidence="8">
    <location>
        <position position="456"/>
    </location>
</feature>
<dbReference type="RefSeq" id="XP_019634822.1">
    <property type="nucleotide sequence ID" value="XM_019779263.1"/>
</dbReference>
<keyword evidence="6" id="KW-1015">Disulfide bond</keyword>
<dbReference type="PROSITE" id="PS00122">
    <property type="entry name" value="CARBOXYLESTERASE_B_1"/>
    <property type="match status" value="1"/>
</dbReference>
<dbReference type="InterPro" id="IPR014788">
    <property type="entry name" value="AChE_tetra"/>
</dbReference>
<keyword evidence="9" id="KW-0732">Signal</keyword>
<keyword evidence="7" id="KW-0325">Glycoprotein</keyword>
<feature type="active site" description="Acyl-ester intermediate" evidence="8">
    <location>
        <position position="217"/>
    </location>
</feature>
<organism evidence="12 13">
    <name type="scientific">Branchiostoma belcheri</name>
    <name type="common">Amphioxus</name>
    <dbReference type="NCBI Taxonomy" id="7741"/>
    <lineage>
        <taxon>Eukaryota</taxon>
        <taxon>Metazoa</taxon>
        <taxon>Chordata</taxon>
        <taxon>Cephalochordata</taxon>
        <taxon>Leptocardii</taxon>
        <taxon>Amphioxiformes</taxon>
        <taxon>Branchiostomatidae</taxon>
        <taxon>Branchiostoma</taxon>
    </lineage>
</organism>
<evidence type="ECO:0000256" key="1">
    <source>
        <dbReference type="ARBA" id="ARBA00004613"/>
    </source>
</evidence>
<evidence type="ECO:0000256" key="2">
    <source>
        <dbReference type="ARBA" id="ARBA00005964"/>
    </source>
</evidence>
<feature type="active site" description="Charge relay system" evidence="8">
    <location>
        <position position="343"/>
    </location>
</feature>
<evidence type="ECO:0000313" key="14">
    <source>
        <dbReference type="RefSeq" id="XP_019634821.1"/>
    </source>
</evidence>
<dbReference type="AlphaFoldDB" id="A0A6P4YZU3"/>
<reference evidence="13 14" key="1">
    <citation type="submission" date="2025-04" db="UniProtKB">
        <authorList>
            <consortium name="RefSeq"/>
        </authorList>
    </citation>
    <scope>IDENTIFICATION</scope>
    <source>
        <tissue evidence="13 14">Gonad</tissue>
    </source>
</reference>
<dbReference type="GeneID" id="109477844"/>
<dbReference type="InterPro" id="IPR019826">
    <property type="entry name" value="Carboxylesterase_B_AS"/>
</dbReference>
<evidence type="ECO:0000313" key="13">
    <source>
        <dbReference type="RefSeq" id="XP_019634820.1"/>
    </source>
</evidence>
<dbReference type="InterPro" id="IPR029058">
    <property type="entry name" value="AB_hydrolase_fold"/>
</dbReference>
<keyword evidence="5 9" id="KW-0378">Hydrolase</keyword>
<dbReference type="KEGG" id="bbel:109477844"/>
<evidence type="ECO:0000256" key="9">
    <source>
        <dbReference type="RuleBase" id="RU361235"/>
    </source>
</evidence>
<name>A0A6P4YZU3_BRABE</name>
<dbReference type="Proteomes" id="UP000515135">
    <property type="component" value="Unplaced"/>
</dbReference>
<feature type="domain" description="Carboxylesterase type B" evidence="10">
    <location>
        <begin position="23"/>
        <end position="543"/>
    </location>
</feature>
<comment type="subcellular location">
    <subcellularLocation>
        <location evidence="1">Secreted</location>
    </subcellularLocation>
</comment>
<dbReference type="Pfam" id="PF00135">
    <property type="entry name" value="COesterase"/>
    <property type="match status" value="1"/>
</dbReference>
<keyword evidence="4" id="KW-0964">Secreted</keyword>
<evidence type="ECO:0000256" key="7">
    <source>
        <dbReference type="ARBA" id="ARBA00023180"/>
    </source>
</evidence>
<dbReference type="GO" id="GO:0005886">
    <property type="term" value="C:plasma membrane"/>
    <property type="evidence" value="ECO:0007669"/>
    <property type="project" value="TreeGrafter"/>
</dbReference>
<evidence type="ECO:0000256" key="6">
    <source>
        <dbReference type="ARBA" id="ARBA00023157"/>
    </source>
</evidence>
<gene>
    <name evidence="13 14 15" type="primary">LOC109477844</name>
</gene>
<dbReference type="EC" id="3.1.1.-" evidence="9"/>
<protein>
    <recommendedName>
        <fullName evidence="9">Carboxylic ester hydrolase</fullName>
        <ecNumber evidence="9">3.1.1.-</ecNumber>
    </recommendedName>
</protein>
<dbReference type="CDD" id="cd00312">
    <property type="entry name" value="Esterase_lipase"/>
    <property type="match status" value="1"/>
</dbReference>
<dbReference type="InterPro" id="IPR050654">
    <property type="entry name" value="AChE-related_enzymes"/>
</dbReference>
<sequence>MTTGGGVRLVLLSITLSVAVAQRTVIETTTGKVRGKVLNLYGRQVVAFLGIPYAEPPIGPLRFKPPQPAKNWTSVFDAFQYGNSCYQIKDTLFPNFTGSEAWNANTPLSEDCLKINVWMPNPPPADKTVMVWIYGGGFWYGTASLDYYDGKTIAAIENVVVVSMNYRVGSLGFLALGHQDAPGNMGLMDQNLALQWVQKNIAFFGGDPQKVTILGESAGSVSVGYHLLSLKSRNLFTRAIMQSGAPNCPWAFITNKEALRRGKAFARAVECPTTVPLDQTIECLRSKPAEYIIAKEWVTSDPIFRFPHVPVIDGTFITEDPKTSIRRGNFKRCNLLAGAVKDEGTFFLIYGAPGFSKQTESLISRSQFLEGVKMSVPETNSFGVDAIAFQYTNWLKENDGVSNRDALDDVVGDHNVICPLNDFAHAYASFGQSVYKYSFEQRASNLVWPKWMGTPHGYEIEFQFGLPLEPKRNYTRDEANFSRRMMRNWANFARTGNPNKESFQTYSQELWPRYTVSGRQFITLDINPPKLGQGPRIDECALWSEYLPKLTRQTSDISEAERLWKEEFKLWTKQYMEDWKAQYKDYVTYRDQGCPRPSN</sequence>
<dbReference type="GO" id="GO:0005615">
    <property type="term" value="C:extracellular space"/>
    <property type="evidence" value="ECO:0007669"/>
    <property type="project" value="TreeGrafter"/>
</dbReference>
<keyword evidence="12" id="KW-1185">Reference proteome</keyword>
<dbReference type="InterPro" id="IPR002018">
    <property type="entry name" value="CarbesteraseB"/>
</dbReference>
<evidence type="ECO:0000256" key="4">
    <source>
        <dbReference type="ARBA" id="ARBA00022525"/>
    </source>
</evidence>
<dbReference type="OrthoDB" id="9000293at2759"/>
<dbReference type="GO" id="GO:0003990">
    <property type="term" value="F:acetylcholinesterase activity"/>
    <property type="evidence" value="ECO:0007669"/>
    <property type="project" value="TreeGrafter"/>
</dbReference>
<dbReference type="RefSeq" id="XP_019634820.1">
    <property type="nucleotide sequence ID" value="XM_019779261.1"/>
</dbReference>
<feature type="domain" description="Acetylcholinesterase tetramerisation" evidence="11">
    <location>
        <begin position="559"/>
        <end position="594"/>
    </location>
</feature>
<evidence type="ECO:0000259" key="10">
    <source>
        <dbReference type="Pfam" id="PF00135"/>
    </source>
</evidence>
<dbReference type="Pfam" id="PF08674">
    <property type="entry name" value="AChE_tetra"/>
    <property type="match status" value="1"/>
</dbReference>
<evidence type="ECO:0000256" key="5">
    <source>
        <dbReference type="ARBA" id="ARBA00022801"/>
    </source>
</evidence>
<dbReference type="SUPFAM" id="SSF53474">
    <property type="entry name" value="alpha/beta-Hydrolases"/>
    <property type="match status" value="1"/>
</dbReference>
<dbReference type="PANTHER" id="PTHR43918">
    <property type="entry name" value="ACETYLCHOLINESTERASE"/>
    <property type="match status" value="1"/>
</dbReference>
<dbReference type="FunFam" id="3.40.50.1820:FF:000029">
    <property type="entry name" value="Acetylcholinesterase"/>
    <property type="match status" value="1"/>
</dbReference>
<keyword evidence="3" id="KW-0719">Serine esterase</keyword>
<comment type="similarity">
    <text evidence="2 9">Belongs to the type-B carboxylesterase/lipase family.</text>
</comment>
<accession>A0A6P4YZU3</accession>
<dbReference type="PANTHER" id="PTHR43918:SF12">
    <property type="entry name" value="ACETYLCHOLINESTERASE 1"/>
    <property type="match status" value="1"/>
</dbReference>
<evidence type="ECO:0000256" key="8">
    <source>
        <dbReference type="PIRSR" id="PIRSR600997-1"/>
    </source>
</evidence>